<dbReference type="Gene3D" id="3.30.43.10">
    <property type="entry name" value="Uridine Diphospho-n-acetylenolpyruvylglucosamine Reductase, domain 2"/>
    <property type="match status" value="1"/>
</dbReference>
<evidence type="ECO:0000313" key="7">
    <source>
        <dbReference type="Proteomes" id="UP000215703"/>
    </source>
</evidence>
<dbReference type="Pfam" id="PF02913">
    <property type="entry name" value="FAD-oxidase_C"/>
    <property type="match status" value="1"/>
</dbReference>
<dbReference type="GeneID" id="92969023"/>
<dbReference type="InterPro" id="IPR006094">
    <property type="entry name" value="Oxid_FAD_bind_N"/>
</dbReference>
<dbReference type="InterPro" id="IPR016167">
    <property type="entry name" value="FAD-bd_PCMH_sub1"/>
</dbReference>
<dbReference type="FunFam" id="3.30.43.10:FF:000024">
    <property type="entry name" value="FAD dependent oxidoreductase"/>
    <property type="match status" value="1"/>
</dbReference>
<gene>
    <name evidence="6" type="ORF">CIT37_40850</name>
</gene>
<dbReference type="InterPro" id="IPR016169">
    <property type="entry name" value="FAD-bd_PCMH_sub2"/>
</dbReference>
<dbReference type="InterPro" id="IPR016171">
    <property type="entry name" value="Vanillyl_alc_oxidase_C-sub2"/>
</dbReference>
<dbReference type="Proteomes" id="UP000215703">
    <property type="component" value="Chromosome"/>
</dbReference>
<evidence type="ECO:0000256" key="4">
    <source>
        <dbReference type="ARBA" id="ARBA00022827"/>
    </source>
</evidence>
<comment type="cofactor">
    <cofactor evidence="1">
        <name>FAD</name>
        <dbReference type="ChEBI" id="CHEBI:57692"/>
    </cofactor>
</comment>
<evidence type="ECO:0000256" key="1">
    <source>
        <dbReference type="ARBA" id="ARBA00001974"/>
    </source>
</evidence>
<evidence type="ECO:0000256" key="2">
    <source>
        <dbReference type="ARBA" id="ARBA00008000"/>
    </source>
</evidence>
<dbReference type="GO" id="GO:0003824">
    <property type="term" value="F:catalytic activity"/>
    <property type="evidence" value="ECO:0007669"/>
    <property type="project" value="InterPro"/>
</dbReference>
<name>A0A2U8PJ54_9BRAD</name>
<sequence length="475" mass="50602">MNINKPAIPPLAPELIDQFRKIVGDKHAITDATDIEPYVTEERNLFHGRSPLVLRPGSTAEVSAICKLASEHKIALVPQGGNTGLVGGQTPHNGEVVVSLRRLDKIREVDTASNTMTCEAGVVLQVAQAKASDVDRLFPLSLGAEGSCTIGGNLSTNAGGTAALAYGVAREMALGLEVVLADGRVLGVLSKLKKDNTGYNLHNLFIGAEGTLGIITAATLKLFPKPRAVETAYVGLKSPAAALKLLTIAQSEAASALTSFELLSEMAVDFSVRHGIDVRDPLSEKHPWYVLMELSSPGDDARTPLETILARAMEEEIVDDAVIAANLSQRNNFWKLREEMSSAQKPEGGSIKHDISVPIAAVPEFIAEANAAVVKLIPGARPVPFGHLGDGNLHYNVSQPIGADTADFLARWHDMNAVVFEIVLRMGGSISAEHGIGVLKRDELPDVKDKTAIELMRAIKAMLDPLGIMNPGKVL</sequence>
<dbReference type="GO" id="GO:0022904">
    <property type="term" value="P:respiratory electron transport chain"/>
    <property type="evidence" value="ECO:0007669"/>
    <property type="project" value="TreeGrafter"/>
</dbReference>
<dbReference type="InterPro" id="IPR051264">
    <property type="entry name" value="FAD-oxidored/transferase_4"/>
</dbReference>
<dbReference type="PROSITE" id="PS51387">
    <property type="entry name" value="FAD_PCMH"/>
    <property type="match status" value="1"/>
</dbReference>
<evidence type="ECO:0000256" key="3">
    <source>
        <dbReference type="ARBA" id="ARBA00022630"/>
    </source>
</evidence>
<dbReference type="PANTHER" id="PTHR43716:SF2">
    <property type="entry name" value="BLL6224 PROTEIN"/>
    <property type="match status" value="1"/>
</dbReference>
<protein>
    <submittedName>
        <fullName evidence="6">FAD-binding oxidoreductase</fullName>
    </submittedName>
</protein>
<comment type="similarity">
    <text evidence="2">Belongs to the FAD-binding oxidoreductase/transferase type 4 family.</text>
</comment>
<dbReference type="Gene3D" id="3.30.70.2190">
    <property type="match status" value="1"/>
</dbReference>
<dbReference type="InterPro" id="IPR016166">
    <property type="entry name" value="FAD-bd_PCMH"/>
</dbReference>
<dbReference type="Pfam" id="PF01565">
    <property type="entry name" value="FAD_binding_4"/>
    <property type="match status" value="1"/>
</dbReference>
<dbReference type="GO" id="GO:0071949">
    <property type="term" value="F:FAD binding"/>
    <property type="evidence" value="ECO:0007669"/>
    <property type="project" value="InterPro"/>
</dbReference>
<dbReference type="Gene3D" id="3.30.465.10">
    <property type="match status" value="1"/>
</dbReference>
<dbReference type="InterPro" id="IPR016164">
    <property type="entry name" value="FAD-linked_Oxase-like_C"/>
</dbReference>
<keyword evidence="4" id="KW-0274">FAD</keyword>
<dbReference type="SUPFAM" id="SSF55103">
    <property type="entry name" value="FAD-linked oxidases, C-terminal domain"/>
    <property type="match status" value="1"/>
</dbReference>
<dbReference type="InterPro" id="IPR004113">
    <property type="entry name" value="FAD-bd_oxidored_4_C"/>
</dbReference>
<proteinExistence type="inferred from homology"/>
<dbReference type="Gene3D" id="3.30.70.2740">
    <property type="match status" value="1"/>
</dbReference>
<organism evidence="6 7">
    <name type="scientific">Bradyrhizobium ottawaense</name>
    <dbReference type="NCBI Taxonomy" id="931866"/>
    <lineage>
        <taxon>Bacteria</taxon>
        <taxon>Pseudomonadati</taxon>
        <taxon>Pseudomonadota</taxon>
        <taxon>Alphaproteobacteria</taxon>
        <taxon>Hyphomicrobiales</taxon>
        <taxon>Nitrobacteraceae</taxon>
        <taxon>Bradyrhizobium</taxon>
    </lineage>
</organism>
<accession>A0A2U8PJ54</accession>
<dbReference type="RefSeq" id="WP_095426951.1">
    <property type="nucleotide sequence ID" value="NZ_CP029425.2"/>
</dbReference>
<reference evidence="6 7" key="2">
    <citation type="journal article" date="2017" name="Syst. Appl. Microbiol.">
        <title>Soybeans inoculated with root zone soils of Canadian native legumes harbour diverse and novel Bradyrhizobium spp. that possess agricultural potential.</title>
        <authorList>
            <person name="Bromfield E.S.P."/>
            <person name="Cloutier S."/>
            <person name="Tambong J.T."/>
            <person name="Tran Thi T.V."/>
        </authorList>
    </citation>
    <scope>NUCLEOTIDE SEQUENCE [LARGE SCALE GENOMIC DNA]</scope>
    <source>
        <strain evidence="6 7">OO99</strain>
    </source>
</reference>
<dbReference type="EMBL" id="CP029425">
    <property type="protein sequence ID" value="AWL97766.1"/>
    <property type="molecule type" value="Genomic_DNA"/>
</dbReference>
<dbReference type="InterPro" id="IPR036318">
    <property type="entry name" value="FAD-bd_PCMH-like_sf"/>
</dbReference>
<dbReference type="PANTHER" id="PTHR43716">
    <property type="entry name" value="D-2-HYDROXYGLUTARATE DEHYDROGENASE, MITOCHONDRIAL"/>
    <property type="match status" value="1"/>
</dbReference>
<dbReference type="FunFam" id="1.10.45.10:FF:000001">
    <property type="entry name" value="D-lactate dehydrogenase mitochondrial"/>
    <property type="match status" value="1"/>
</dbReference>
<evidence type="ECO:0000313" key="6">
    <source>
        <dbReference type="EMBL" id="AWL97766.1"/>
    </source>
</evidence>
<feature type="domain" description="FAD-binding PCMH-type" evidence="5">
    <location>
        <begin position="46"/>
        <end position="225"/>
    </location>
</feature>
<dbReference type="KEGG" id="bot:CIT37_40850"/>
<evidence type="ECO:0000259" key="5">
    <source>
        <dbReference type="PROSITE" id="PS51387"/>
    </source>
</evidence>
<dbReference type="AlphaFoldDB" id="A0A2U8PJ54"/>
<keyword evidence="3" id="KW-0285">Flavoprotein</keyword>
<reference evidence="6 7" key="1">
    <citation type="journal article" date="2014" name="Int. J. Syst. Evol. Microbiol.">
        <title>Bradyrhizobium ottawaense sp. nov., a symbiotic nitrogen fixing bacterium from root nodules of soybeans in Canada.</title>
        <authorList>
            <person name="Yu X."/>
            <person name="Cloutier S."/>
            <person name="Tambong J.T."/>
            <person name="Bromfield E.S."/>
        </authorList>
    </citation>
    <scope>NUCLEOTIDE SEQUENCE [LARGE SCALE GENOMIC DNA]</scope>
    <source>
        <strain evidence="6 7">OO99</strain>
    </source>
</reference>
<dbReference type="Gene3D" id="1.10.45.10">
    <property type="entry name" value="Vanillyl-alcohol Oxidase, Chain A, domain 4"/>
    <property type="match status" value="1"/>
</dbReference>
<dbReference type="SUPFAM" id="SSF56176">
    <property type="entry name" value="FAD-binding/transporter-associated domain-like"/>
    <property type="match status" value="1"/>
</dbReference>